<dbReference type="Pfam" id="PF07995">
    <property type="entry name" value="GSDH"/>
    <property type="match status" value="1"/>
</dbReference>
<feature type="signal peptide" evidence="1">
    <location>
        <begin position="1"/>
        <end position="20"/>
    </location>
</feature>
<feature type="chain" id="PRO_5046388060" evidence="1">
    <location>
        <begin position="21"/>
        <end position="370"/>
    </location>
</feature>
<feature type="domain" description="Glucose/Sorbosone dehydrogenase" evidence="2">
    <location>
        <begin position="33"/>
        <end position="354"/>
    </location>
</feature>
<dbReference type="PANTHER" id="PTHR19328">
    <property type="entry name" value="HEDGEHOG-INTERACTING PROTEIN"/>
    <property type="match status" value="1"/>
</dbReference>
<dbReference type="Gene3D" id="2.120.10.30">
    <property type="entry name" value="TolB, C-terminal domain"/>
    <property type="match status" value="1"/>
</dbReference>
<name>A0ABT0KPT2_9GAMM</name>
<dbReference type="Proteomes" id="UP001202134">
    <property type="component" value="Unassembled WGS sequence"/>
</dbReference>
<protein>
    <submittedName>
        <fullName evidence="3">PQQ-dependent sugar dehydrogenase</fullName>
    </submittedName>
</protein>
<dbReference type="InterPro" id="IPR012938">
    <property type="entry name" value="Glc/Sorbosone_DH"/>
</dbReference>
<dbReference type="RefSeq" id="WP_248955563.1">
    <property type="nucleotide sequence ID" value="NZ_JAKIKU010000004.1"/>
</dbReference>
<reference evidence="3 4" key="1">
    <citation type="submission" date="2022-01" db="EMBL/GenBank/DDBJ databases">
        <title>Whole genome-based taxonomy of the Shewanellaceae.</title>
        <authorList>
            <person name="Martin-Rodriguez A.J."/>
        </authorList>
    </citation>
    <scope>NUCLEOTIDE SEQUENCE [LARGE SCALE GENOMIC DNA]</scope>
    <source>
        <strain evidence="3 4">DSM 24955</strain>
    </source>
</reference>
<keyword evidence="1" id="KW-0732">Signal</keyword>
<keyword evidence="4" id="KW-1185">Reference proteome</keyword>
<gene>
    <name evidence="3" type="ORF">L2737_09460</name>
</gene>
<dbReference type="EMBL" id="JAKIKU010000004">
    <property type="protein sequence ID" value="MCL1045551.1"/>
    <property type="molecule type" value="Genomic_DNA"/>
</dbReference>
<evidence type="ECO:0000313" key="3">
    <source>
        <dbReference type="EMBL" id="MCL1045551.1"/>
    </source>
</evidence>
<evidence type="ECO:0000256" key="1">
    <source>
        <dbReference type="SAM" id="SignalP"/>
    </source>
</evidence>
<evidence type="ECO:0000313" key="4">
    <source>
        <dbReference type="Proteomes" id="UP001202134"/>
    </source>
</evidence>
<accession>A0ABT0KPT2</accession>
<dbReference type="PANTHER" id="PTHR19328:SF75">
    <property type="entry name" value="ALDOSE SUGAR DEHYDROGENASE YLII"/>
    <property type="match status" value="1"/>
</dbReference>
<dbReference type="InterPro" id="IPR011041">
    <property type="entry name" value="Quinoprot_gluc/sorb_DH_b-prop"/>
</dbReference>
<dbReference type="InterPro" id="IPR011042">
    <property type="entry name" value="6-blade_b-propeller_TolB-like"/>
</dbReference>
<organism evidence="3 4">
    <name type="scientific">Shewanella electrodiphila</name>
    <dbReference type="NCBI Taxonomy" id="934143"/>
    <lineage>
        <taxon>Bacteria</taxon>
        <taxon>Pseudomonadati</taxon>
        <taxon>Pseudomonadota</taxon>
        <taxon>Gammaproteobacteria</taxon>
        <taxon>Alteromonadales</taxon>
        <taxon>Shewanellaceae</taxon>
        <taxon>Shewanella</taxon>
    </lineage>
</organism>
<proteinExistence type="predicted"/>
<evidence type="ECO:0000259" key="2">
    <source>
        <dbReference type="Pfam" id="PF07995"/>
    </source>
</evidence>
<sequence>MFKVLISACAYLALSLPVLAAPYELEPINEQITIPWGITQLPDNALLVTDRQGQLYHIDANGKSTSVSGLPNIVAERQGGLLDVVLHPQYEKTPWIYISYSAGTEDASNTAILRTKLDKQGDNMALSHTQILYMADAYASKSVHFGSRIAFDTQGLLYFSIGDRGMRDVNPQDISRDSGKIYRLNDDGSVPKDNPFVDKEGAKSAIYSYGHRNPQGMALNPHTSAIWAHEHGPKGGDELNIIEKGANYGWPVISYGVNYSGTSFTDLTEKAGMQQPITYWVPSIAPSAMVFVTSERYPELAKQLLIGSLKFAKLISVSLDGDKVTGQQDLLENLGRVRSLHQGQDGYLYIGIDGRGVFKINPLKDSDKSE</sequence>
<dbReference type="SUPFAM" id="SSF50952">
    <property type="entry name" value="Soluble quinoprotein glucose dehydrogenase"/>
    <property type="match status" value="1"/>
</dbReference>
<comment type="caution">
    <text evidence="3">The sequence shown here is derived from an EMBL/GenBank/DDBJ whole genome shotgun (WGS) entry which is preliminary data.</text>
</comment>